<protein>
    <submittedName>
        <fullName evidence="4">SH2 domain-containing protein</fullName>
    </submittedName>
</protein>
<feature type="compositionally biased region" description="Polar residues" evidence="1">
    <location>
        <begin position="57"/>
        <end position="85"/>
    </location>
</feature>
<dbReference type="EMBL" id="UZAN01045133">
    <property type="protein sequence ID" value="VDP82117.1"/>
    <property type="molecule type" value="Genomic_DNA"/>
</dbReference>
<dbReference type="Proteomes" id="UP000272942">
    <property type="component" value="Unassembled WGS sequence"/>
</dbReference>
<gene>
    <name evidence="2" type="ORF">ECPE_LOCUS7824</name>
</gene>
<evidence type="ECO:0000313" key="3">
    <source>
        <dbReference type="Proteomes" id="UP000272942"/>
    </source>
</evidence>
<evidence type="ECO:0000313" key="4">
    <source>
        <dbReference type="WBParaSite" id="ECPE_0000784301-mRNA-1"/>
    </source>
</evidence>
<sequence>MIRHFRKLNQTSAQIGNISASEAVNLAERCEKRLHTILVDLDAQLAERRQQPKKKLSTLSQEPSRGLSETRTDLANTNGNHSRLNPPQLIEHNYENARGLWPRVRRAFSDKRSNPVEPKVTDNLQPHSYRNSVPIGRYLVTPYYDDDLEESSGIQAVPLGSKAEKLILMKNPLQELISCVTAGTISAAVRRNSRRQTVGAVTAALQNTLPKDKQKHLSESLKSYEKLTVASVLRKEDISFQYIDVTGIDSMTHSHTTQSHSALSNQRQENNKAEVADAPKDLKNPKIVEKRINRMKTFPARQFPFVRLQRRRSEPAAHNFLVIPSAYTNNEVPLTKPKVEDSESLYDCQPHSAEMGISVLSPNCIPSGVGDTYIAQASTRHSKSLSGSMLVTEQDEHAQYDNCSVPSTTTRALSQSLAVSGENNASQTLCRLSLPPIKKNDKYATNVKNFKEFATREEYPNLQCEISEATTYSVPSQYIKNESQLSETAKSVFERKEMRTFYVPSTVFVETEALPNRVKDLTEMSHLVFLDEAGNPCFDI</sequence>
<organism evidence="4">
    <name type="scientific">Echinostoma caproni</name>
    <dbReference type="NCBI Taxonomy" id="27848"/>
    <lineage>
        <taxon>Eukaryota</taxon>
        <taxon>Metazoa</taxon>
        <taxon>Spiralia</taxon>
        <taxon>Lophotrochozoa</taxon>
        <taxon>Platyhelminthes</taxon>
        <taxon>Trematoda</taxon>
        <taxon>Digenea</taxon>
        <taxon>Plagiorchiida</taxon>
        <taxon>Echinostomata</taxon>
        <taxon>Echinostomatoidea</taxon>
        <taxon>Echinostomatidae</taxon>
        <taxon>Echinostoma</taxon>
    </lineage>
</organism>
<proteinExistence type="predicted"/>
<feature type="compositionally biased region" description="Basic and acidic residues" evidence="1">
    <location>
        <begin position="269"/>
        <end position="282"/>
    </location>
</feature>
<feature type="region of interest" description="Disordered" evidence="1">
    <location>
        <begin position="48"/>
        <end position="88"/>
    </location>
</feature>
<dbReference type="OrthoDB" id="245697at2759"/>
<dbReference type="WBParaSite" id="ECPE_0000784301-mRNA-1">
    <property type="protein sequence ID" value="ECPE_0000784301-mRNA-1"/>
    <property type="gene ID" value="ECPE_0000784301"/>
</dbReference>
<reference evidence="4" key="1">
    <citation type="submission" date="2016-06" db="UniProtKB">
        <authorList>
            <consortium name="WormBaseParasite"/>
        </authorList>
    </citation>
    <scope>IDENTIFICATION</scope>
</reference>
<evidence type="ECO:0000313" key="2">
    <source>
        <dbReference type="EMBL" id="VDP82117.1"/>
    </source>
</evidence>
<keyword evidence="3" id="KW-1185">Reference proteome</keyword>
<accession>A0A183ALI9</accession>
<dbReference type="AlphaFoldDB" id="A0A183ALI9"/>
<name>A0A183ALI9_9TREM</name>
<evidence type="ECO:0000256" key="1">
    <source>
        <dbReference type="SAM" id="MobiDB-lite"/>
    </source>
</evidence>
<reference evidence="2 3" key="2">
    <citation type="submission" date="2018-11" db="EMBL/GenBank/DDBJ databases">
        <authorList>
            <consortium name="Pathogen Informatics"/>
        </authorList>
    </citation>
    <scope>NUCLEOTIDE SEQUENCE [LARGE SCALE GENOMIC DNA]</scope>
    <source>
        <strain evidence="2 3">Egypt</strain>
    </source>
</reference>
<feature type="region of interest" description="Disordered" evidence="1">
    <location>
        <begin position="253"/>
        <end position="282"/>
    </location>
</feature>